<dbReference type="NCBIfam" id="TIGR02710">
    <property type="entry name" value="TIGR02710 family CRISPR-associated CARF protein"/>
    <property type="match status" value="1"/>
</dbReference>
<evidence type="ECO:0000313" key="2">
    <source>
        <dbReference type="EMBL" id="MFC4336210.1"/>
    </source>
</evidence>
<dbReference type="RefSeq" id="WP_380621865.1">
    <property type="nucleotide sequence ID" value="NZ_JBHSDK010000016.1"/>
</dbReference>
<protein>
    <submittedName>
        <fullName evidence="2">TIGR02710 family CRISPR-associated CARF protein</fullName>
    </submittedName>
</protein>
<dbReference type="InterPro" id="IPR014082">
    <property type="entry name" value="CRISPR-assoc_prot_Cas02710"/>
</dbReference>
<gene>
    <name evidence="2" type="ORF">ACFPET_13465</name>
</gene>
<feature type="region of interest" description="Disordered" evidence="1">
    <location>
        <begin position="1"/>
        <end position="21"/>
    </location>
</feature>
<dbReference type="Pfam" id="PF09670">
    <property type="entry name" value="Cas_Cas02710"/>
    <property type="match status" value="1"/>
</dbReference>
<dbReference type="Proteomes" id="UP001595823">
    <property type="component" value="Unassembled WGS sequence"/>
</dbReference>
<sequence length="481" mass="53645">MPDPMKSMSDRLRRIKSGEESYGAGTREEQILRYRRTVLVPAAVERIEALVSTDPGAYPEIDLLVSLSGYSPEVTVFASAFLRPKQLLVLASHKAVDGFNFIQSHVALPPSCVKLQEVDPLDPHDLYERVQKAVDDVKRFAVEEPRVVIDITGGKKSMTAGGALAAAQLDYQMCYIDGTFDSALRQSEPGTESLVLLDNPTKMFGDKASDAAATEFANGGYGAARQRFGDIAGSAPLPAKARFGRDLSALYQTWVDLDFDRLGTAVDVMRDRLKDRAYQCSPQMESKIEAQLVFLGELAAGDRGRPWTLNFFLLAEHYSHLERHEFAALLYYRTLESIFAQRLAELGLNVSAPRWEALSPDEHKLTAAFSDIAEQVYGKRPSDLPFTVGMVDAALLLYIMEDPFIERFRLGSTKALKHLRGLADIRNRSILAHGTKQIGQEDSRKLGDFALRGLRELWKLSGDRRKIDDQISELRFAKKLL</sequence>
<feature type="compositionally biased region" description="Basic and acidic residues" evidence="1">
    <location>
        <begin position="8"/>
        <end position="19"/>
    </location>
</feature>
<evidence type="ECO:0000313" key="3">
    <source>
        <dbReference type="Proteomes" id="UP001595823"/>
    </source>
</evidence>
<organism evidence="2 3">
    <name type="scientific">Salininema proteolyticum</name>
    <dbReference type="NCBI Taxonomy" id="1607685"/>
    <lineage>
        <taxon>Bacteria</taxon>
        <taxon>Bacillati</taxon>
        <taxon>Actinomycetota</taxon>
        <taxon>Actinomycetes</taxon>
        <taxon>Glycomycetales</taxon>
        <taxon>Glycomycetaceae</taxon>
        <taxon>Salininema</taxon>
    </lineage>
</organism>
<keyword evidence="3" id="KW-1185">Reference proteome</keyword>
<accession>A0ABV8TZF7</accession>
<name>A0ABV8TZF7_9ACTN</name>
<comment type="caution">
    <text evidence="2">The sequence shown here is derived from an EMBL/GenBank/DDBJ whole genome shotgun (WGS) entry which is preliminary data.</text>
</comment>
<dbReference type="EMBL" id="JBHSDK010000016">
    <property type="protein sequence ID" value="MFC4336210.1"/>
    <property type="molecule type" value="Genomic_DNA"/>
</dbReference>
<proteinExistence type="predicted"/>
<reference evidence="3" key="1">
    <citation type="journal article" date="2019" name="Int. J. Syst. Evol. Microbiol.">
        <title>The Global Catalogue of Microorganisms (GCM) 10K type strain sequencing project: providing services to taxonomists for standard genome sequencing and annotation.</title>
        <authorList>
            <consortium name="The Broad Institute Genomics Platform"/>
            <consortium name="The Broad Institute Genome Sequencing Center for Infectious Disease"/>
            <person name="Wu L."/>
            <person name="Ma J."/>
        </authorList>
    </citation>
    <scope>NUCLEOTIDE SEQUENCE [LARGE SCALE GENOMIC DNA]</scope>
    <source>
        <strain evidence="3">IBRC-M 10908</strain>
    </source>
</reference>
<evidence type="ECO:0000256" key="1">
    <source>
        <dbReference type="SAM" id="MobiDB-lite"/>
    </source>
</evidence>
<dbReference type="Gene3D" id="3.40.50.10770">
    <property type="entry name" value="Hypothetical protein VC1899 like domain (Restriction endonuclease-like)"/>
    <property type="match status" value="1"/>
</dbReference>